<evidence type="ECO:0000256" key="1">
    <source>
        <dbReference type="SAM" id="Phobius"/>
    </source>
</evidence>
<feature type="transmembrane region" description="Helical" evidence="1">
    <location>
        <begin position="410"/>
        <end position="427"/>
    </location>
</feature>
<protein>
    <submittedName>
        <fullName evidence="2">Membrane-associated oxidoreductase</fullName>
    </submittedName>
</protein>
<accession>A0ABP6N6P8</accession>
<sequence>MPRVIVAPMEINELTPAERRVWEAFPCGRTVDFRERPREAADHGADWGAERTVRAEVLQALLLDGPRLEGQTPVLRVCGARISGTLDLLYADVASAIHLWACFFDEWPDLYGARLRQLNLGWSVLPGLHGNTLRIDGSLRMTGCRVRGPVRLGGARISGAVFLDGAELGEAGAELTEPVLALNRVTIDDELQAGGGFTAHGLVRLAGAVVAGSITLDDAVLSNPGGTALHASNLSVGTDLHAMRLTAHGRVNLAGARIPGQLNFGSARLSNPGGVALRASGVVGGALWLHGAPPVEGAIALRGGQLGLLYIAPETWPDRVRLDGLTYGRFGPHEPAERWLQVLERDTDGHVPYAYEQLAVAYRSIGDDAAARTVQLAKLRRHRTTLPFHARAWGHLQDATVGYGFRPGRAALWLLSLLLVGSVTYAVRQPRALKPDEAPDFDPVFYTLDLLLPIVGFGQEQAYAAQGVYQSLSYALIVMGWTLATTIAAGVTRAISRQ</sequence>
<evidence type="ECO:0000313" key="3">
    <source>
        <dbReference type="Proteomes" id="UP001501637"/>
    </source>
</evidence>
<reference evidence="3" key="1">
    <citation type="journal article" date="2019" name="Int. J. Syst. Evol. Microbiol.">
        <title>The Global Catalogue of Microorganisms (GCM) 10K type strain sequencing project: providing services to taxonomists for standard genome sequencing and annotation.</title>
        <authorList>
            <consortium name="The Broad Institute Genomics Platform"/>
            <consortium name="The Broad Institute Genome Sequencing Center for Infectious Disease"/>
            <person name="Wu L."/>
            <person name="Ma J."/>
        </authorList>
    </citation>
    <scope>NUCLEOTIDE SEQUENCE [LARGE SCALE GENOMIC DNA]</scope>
    <source>
        <strain evidence="3">JCM 9092</strain>
    </source>
</reference>
<keyword evidence="1" id="KW-0812">Transmembrane</keyword>
<name>A0ABP6N6P8_9ACTN</name>
<evidence type="ECO:0000313" key="2">
    <source>
        <dbReference type="EMBL" id="GAA3137193.1"/>
    </source>
</evidence>
<organism evidence="2 3">
    <name type="scientific">Streptomyces rectiviolaceus</name>
    <dbReference type="NCBI Taxonomy" id="332591"/>
    <lineage>
        <taxon>Bacteria</taxon>
        <taxon>Bacillati</taxon>
        <taxon>Actinomycetota</taxon>
        <taxon>Actinomycetes</taxon>
        <taxon>Kitasatosporales</taxon>
        <taxon>Streptomycetaceae</taxon>
        <taxon>Streptomyces</taxon>
    </lineage>
</organism>
<proteinExistence type="predicted"/>
<feature type="transmembrane region" description="Helical" evidence="1">
    <location>
        <begin position="472"/>
        <end position="495"/>
    </location>
</feature>
<dbReference type="Proteomes" id="UP001501637">
    <property type="component" value="Unassembled WGS sequence"/>
</dbReference>
<keyword evidence="1" id="KW-1133">Transmembrane helix</keyword>
<gene>
    <name evidence="2" type="ORF">GCM10010449_66930</name>
</gene>
<dbReference type="EMBL" id="BAAAUG010000148">
    <property type="protein sequence ID" value="GAA3137193.1"/>
    <property type="molecule type" value="Genomic_DNA"/>
</dbReference>
<comment type="caution">
    <text evidence="2">The sequence shown here is derived from an EMBL/GenBank/DDBJ whole genome shotgun (WGS) entry which is preliminary data.</text>
</comment>
<keyword evidence="3" id="KW-1185">Reference proteome</keyword>
<keyword evidence="1" id="KW-0472">Membrane</keyword>